<dbReference type="PANTHER" id="PTHR43792">
    <property type="entry name" value="GNAT FAMILY, PUTATIVE (AFU_ORTHOLOGUE AFUA_3G00765)-RELATED-RELATED"/>
    <property type="match status" value="1"/>
</dbReference>
<dbReference type="Proteomes" id="UP000581688">
    <property type="component" value="Unassembled WGS sequence"/>
</dbReference>
<feature type="domain" description="N-acetyltransferase" evidence="1">
    <location>
        <begin position="3"/>
        <end position="60"/>
    </location>
</feature>
<keyword evidence="2" id="KW-0808">Transferase</keyword>
<organism evidence="2 3">
    <name type="scientific">Salirhabdus euzebyi</name>
    <dbReference type="NCBI Taxonomy" id="394506"/>
    <lineage>
        <taxon>Bacteria</taxon>
        <taxon>Bacillati</taxon>
        <taxon>Bacillota</taxon>
        <taxon>Bacilli</taxon>
        <taxon>Bacillales</taxon>
        <taxon>Bacillaceae</taxon>
        <taxon>Salirhabdus</taxon>
    </lineage>
</organism>
<dbReference type="EMBL" id="JACHGH010000002">
    <property type="protein sequence ID" value="MBB6452593.1"/>
    <property type="molecule type" value="Genomic_DNA"/>
</dbReference>
<sequence length="84" mass="9881">MEVEIGYHIHRKFWSKGYSSEAAVACKEYGLHVLGLNKLISIIDPKNIPSRRVAEKIGFNVEKEVYIFNKDHVTYSCYKKDYRR</sequence>
<gene>
    <name evidence="2" type="ORF">HNQ94_001038</name>
</gene>
<dbReference type="PANTHER" id="PTHR43792:SF1">
    <property type="entry name" value="N-ACETYLTRANSFERASE DOMAIN-CONTAINING PROTEIN"/>
    <property type="match status" value="1"/>
</dbReference>
<dbReference type="Gene3D" id="3.40.630.30">
    <property type="match status" value="1"/>
</dbReference>
<dbReference type="InterPro" id="IPR000182">
    <property type="entry name" value="GNAT_dom"/>
</dbReference>
<name>A0A841Q222_9BACI</name>
<dbReference type="InterPro" id="IPR016181">
    <property type="entry name" value="Acyl_CoA_acyltransferase"/>
</dbReference>
<comment type="caution">
    <text evidence="2">The sequence shown here is derived from an EMBL/GenBank/DDBJ whole genome shotgun (WGS) entry which is preliminary data.</text>
</comment>
<proteinExistence type="predicted"/>
<protein>
    <submittedName>
        <fullName evidence="2">RimJ/RimL family protein N-acetyltransferase</fullName>
    </submittedName>
</protein>
<evidence type="ECO:0000313" key="2">
    <source>
        <dbReference type="EMBL" id="MBB6452593.1"/>
    </source>
</evidence>
<dbReference type="Pfam" id="PF13302">
    <property type="entry name" value="Acetyltransf_3"/>
    <property type="match status" value="1"/>
</dbReference>
<dbReference type="InterPro" id="IPR051531">
    <property type="entry name" value="N-acetyltransferase"/>
</dbReference>
<evidence type="ECO:0000313" key="3">
    <source>
        <dbReference type="Proteomes" id="UP000581688"/>
    </source>
</evidence>
<dbReference type="AlphaFoldDB" id="A0A841Q222"/>
<keyword evidence="3" id="KW-1185">Reference proteome</keyword>
<dbReference type="GO" id="GO:0016747">
    <property type="term" value="F:acyltransferase activity, transferring groups other than amino-acyl groups"/>
    <property type="evidence" value="ECO:0007669"/>
    <property type="project" value="InterPro"/>
</dbReference>
<evidence type="ECO:0000259" key="1">
    <source>
        <dbReference type="Pfam" id="PF13302"/>
    </source>
</evidence>
<accession>A0A841Q222</accession>
<dbReference type="SUPFAM" id="SSF55729">
    <property type="entry name" value="Acyl-CoA N-acyltransferases (Nat)"/>
    <property type="match status" value="1"/>
</dbReference>
<reference evidence="2 3" key="1">
    <citation type="submission" date="2020-08" db="EMBL/GenBank/DDBJ databases">
        <title>Genomic Encyclopedia of Type Strains, Phase IV (KMG-IV): sequencing the most valuable type-strain genomes for metagenomic binning, comparative biology and taxonomic classification.</title>
        <authorList>
            <person name="Goeker M."/>
        </authorList>
    </citation>
    <scope>NUCLEOTIDE SEQUENCE [LARGE SCALE GENOMIC DNA]</scope>
    <source>
        <strain evidence="2 3">DSM 19612</strain>
    </source>
</reference>